<name>A0ABQ3EDS9_9ACTN</name>
<feature type="region of interest" description="Disordered" evidence="1">
    <location>
        <begin position="1"/>
        <end position="104"/>
    </location>
</feature>
<feature type="compositionally biased region" description="Acidic residues" evidence="1">
    <location>
        <begin position="7"/>
        <end position="18"/>
    </location>
</feature>
<protein>
    <submittedName>
        <fullName evidence="2">Uncharacterized protein</fullName>
    </submittedName>
</protein>
<reference evidence="3" key="1">
    <citation type="journal article" date="2019" name="Int. J. Syst. Evol. Microbiol.">
        <title>The Global Catalogue of Microorganisms (GCM) 10K type strain sequencing project: providing services to taxonomists for standard genome sequencing and annotation.</title>
        <authorList>
            <consortium name="The Broad Institute Genomics Platform"/>
            <consortium name="The Broad Institute Genome Sequencing Center for Infectious Disease"/>
            <person name="Wu L."/>
            <person name="Ma J."/>
        </authorList>
    </citation>
    <scope>NUCLEOTIDE SEQUENCE [LARGE SCALE GENOMIC DNA]</scope>
    <source>
        <strain evidence="3">JCM 4737</strain>
    </source>
</reference>
<comment type="caution">
    <text evidence="2">The sequence shown here is derived from an EMBL/GenBank/DDBJ whole genome shotgun (WGS) entry which is preliminary data.</text>
</comment>
<proteinExistence type="predicted"/>
<organism evidence="2 3">
    <name type="scientific">Streptomyces chryseus</name>
    <dbReference type="NCBI Taxonomy" id="68186"/>
    <lineage>
        <taxon>Bacteria</taxon>
        <taxon>Bacillati</taxon>
        <taxon>Actinomycetota</taxon>
        <taxon>Actinomycetes</taxon>
        <taxon>Kitasatosporales</taxon>
        <taxon>Streptomycetaceae</taxon>
        <taxon>Streptomyces</taxon>
    </lineage>
</organism>
<dbReference type="Proteomes" id="UP000599437">
    <property type="component" value="Unassembled WGS sequence"/>
</dbReference>
<sequence>MTGYDGEPGEEAGADTDESLIPVPADRTDTLAEGPKTVCRASGHRHAHPASRAWLRAMPRRSPLVTSDSAAANPHAKPYGPDTRVRVPVFGRPRSMQPARQLLR</sequence>
<keyword evidence="3" id="KW-1185">Reference proteome</keyword>
<evidence type="ECO:0000313" key="2">
    <source>
        <dbReference type="EMBL" id="GHB31632.1"/>
    </source>
</evidence>
<accession>A0ABQ3EDS9</accession>
<gene>
    <name evidence="2" type="ORF">GCM10010346_63810</name>
</gene>
<evidence type="ECO:0000256" key="1">
    <source>
        <dbReference type="SAM" id="MobiDB-lite"/>
    </source>
</evidence>
<dbReference type="EMBL" id="BMVO01000041">
    <property type="protein sequence ID" value="GHB31632.1"/>
    <property type="molecule type" value="Genomic_DNA"/>
</dbReference>
<evidence type="ECO:0000313" key="3">
    <source>
        <dbReference type="Proteomes" id="UP000599437"/>
    </source>
</evidence>